<name>A0A645EPE4_9ZZZZ</name>
<organism evidence="1">
    <name type="scientific">bioreactor metagenome</name>
    <dbReference type="NCBI Taxonomy" id="1076179"/>
    <lineage>
        <taxon>unclassified sequences</taxon>
        <taxon>metagenomes</taxon>
        <taxon>ecological metagenomes</taxon>
    </lineage>
</organism>
<dbReference type="AlphaFoldDB" id="A0A645EPE4"/>
<reference evidence="1" key="1">
    <citation type="submission" date="2019-08" db="EMBL/GenBank/DDBJ databases">
        <authorList>
            <person name="Kucharzyk K."/>
            <person name="Murdoch R.W."/>
            <person name="Higgins S."/>
            <person name="Loffler F."/>
        </authorList>
    </citation>
    <scope>NUCLEOTIDE SEQUENCE</scope>
</reference>
<dbReference type="EMBL" id="VSSQ01048359">
    <property type="protein sequence ID" value="MPN02413.1"/>
    <property type="molecule type" value="Genomic_DNA"/>
</dbReference>
<proteinExistence type="predicted"/>
<evidence type="ECO:0000313" key="1">
    <source>
        <dbReference type="EMBL" id="MPN02413.1"/>
    </source>
</evidence>
<comment type="caution">
    <text evidence="1">The sequence shown here is derived from an EMBL/GenBank/DDBJ whole genome shotgun (WGS) entry which is preliminary data.</text>
</comment>
<sequence>MRAITTNAVFFVQAVRQGVEVRFFRHSLMERGVEYGHVFVFQIREGFQRFSDTDQVCRVVQRCKRGCIFDTLNNGIVDNYRAGVFFAAVNNTVTNRSQLSRQFWFLCQNSINDKIQRFTVSGACT</sequence>
<gene>
    <name evidence="1" type="ORF">SDC9_149629</name>
</gene>
<protein>
    <submittedName>
        <fullName evidence="1">Uncharacterized protein</fullName>
    </submittedName>
</protein>
<accession>A0A645EPE4</accession>